<proteinExistence type="inferred from homology"/>
<dbReference type="GO" id="GO:0016491">
    <property type="term" value="F:oxidoreductase activity"/>
    <property type="evidence" value="ECO:0007669"/>
    <property type="project" value="UniProtKB-KW"/>
</dbReference>
<evidence type="ECO:0000256" key="1">
    <source>
        <dbReference type="ARBA" id="ARBA00006484"/>
    </source>
</evidence>
<dbReference type="InterPro" id="IPR036291">
    <property type="entry name" value="NAD(P)-bd_dom_sf"/>
</dbReference>
<evidence type="ECO:0000313" key="4">
    <source>
        <dbReference type="Proteomes" id="UP001287356"/>
    </source>
</evidence>
<dbReference type="PANTHER" id="PTHR24320">
    <property type="entry name" value="RETINOL DEHYDROGENASE"/>
    <property type="match status" value="1"/>
</dbReference>
<dbReference type="InterPro" id="IPR002347">
    <property type="entry name" value="SDR_fam"/>
</dbReference>
<dbReference type="Pfam" id="PF00106">
    <property type="entry name" value="adh_short"/>
    <property type="match status" value="1"/>
</dbReference>
<reference evidence="3" key="2">
    <citation type="submission" date="2023-06" db="EMBL/GenBank/DDBJ databases">
        <authorList>
            <consortium name="Lawrence Berkeley National Laboratory"/>
            <person name="Haridas S."/>
            <person name="Hensen N."/>
            <person name="Bonometti L."/>
            <person name="Westerberg I."/>
            <person name="Brannstrom I.O."/>
            <person name="Guillou S."/>
            <person name="Cros-Aarteil S."/>
            <person name="Calhoun S."/>
            <person name="Kuo A."/>
            <person name="Mondo S."/>
            <person name="Pangilinan J."/>
            <person name="Riley R."/>
            <person name="Labutti K."/>
            <person name="Andreopoulos B."/>
            <person name="Lipzen A."/>
            <person name="Chen C."/>
            <person name="Yanf M."/>
            <person name="Daum C."/>
            <person name="Ng V."/>
            <person name="Clum A."/>
            <person name="Steindorff A."/>
            <person name="Ohm R."/>
            <person name="Martin F."/>
            <person name="Silar P."/>
            <person name="Natvig D."/>
            <person name="Lalanne C."/>
            <person name="Gautier V."/>
            <person name="Ament-Velasquez S.L."/>
            <person name="Kruys A."/>
            <person name="Hutchinson M.I."/>
            <person name="Powell A.J."/>
            <person name="Barry K."/>
            <person name="Miller A.N."/>
            <person name="Grigoriev I.V."/>
            <person name="Debuchy R."/>
            <person name="Gladieux P."/>
            <person name="Thoren M.H."/>
            <person name="Johannesson H."/>
        </authorList>
    </citation>
    <scope>NUCLEOTIDE SEQUENCE</scope>
    <source>
        <strain evidence="3">CBS 958.72</strain>
    </source>
</reference>
<dbReference type="Gene3D" id="3.40.50.720">
    <property type="entry name" value="NAD(P)-binding Rossmann-like Domain"/>
    <property type="match status" value="1"/>
</dbReference>
<keyword evidence="2" id="KW-0560">Oxidoreductase</keyword>
<dbReference type="EMBL" id="JAULSN010000003">
    <property type="protein sequence ID" value="KAK3377341.1"/>
    <property type="molecule type" value="Genomic_DNA"/>
</dbReference>
<evidence type="ECO:0000313" key="3">
    <source>
        <dbReference type="EMBL" id="KAK3377341.1"/>
    </source>
</evidence>
<protein>
    <submittedName>
        <fullName evidence="3">Uncharacterized protein</fullName>
    </submittedName>
</protein>
<name>A0AAE0KJV3_9PEZI</name>
<organism evidence="3 4">
    <name type="scientific">Lasiosphaeria ovina</name>
    <dbReference type="NCBI Taxonomy" id="92902"/>
    <lineage>
        <taxon>Eukaryota</taxon>
        <taxon>Fungi</taxon>
        <taxon>Dikarya</taxon>
        <taxon>Ascomycota</taxon>
        <taxon>Pezizomycotina</taxon>
        <taxon>Sordariomycetes</taxon>
        <taxon>Sordariomycetidae</taxon>
        <taxon>Sordariales</taxon>
        <taxon>Lasiosphaeriaceae</taxon>
        <taxon>Lasiosphaeria</taxon>
    </lineage>
</organism>
<comment type="similarity">
    <text evidence="1">Belongs to the short-chain dehydrogenases/reductases (SDR) family.</text>
</comment>
<evidence type="ECO:0000256" key="2">
    <source>
        <dbReference type="ARBA" id="ARBA00023002"/>
    </source>
</evidence>
<dbReference type="AlphaFoldDB" id="A0AAE0KJV3"/>
<dbReference type="PANTHER" id="PTHR24320:SF152">
    <property type="entry name" value="SHORT-CHAIN DEHYDROGENASE_REDUCTASE FAMILY PROTEIN"/>
    <property type="match status" value="1"/>
</dbReference>
<gene>
    <name evidence="3" type="ORF">B0T24DRAFT_701773</name>
</gene>
<keyword evidence="4" id="KW-1185">Reference proteome</keyword>
<dbReference type="SUPFAM" id="SSF51735">
    <property type="entry name" value="NAD(P)-binding Rossmann-fold domains"/>
    <property type="match status" value="1"/>
</dbReference>
<sequence length="334" mass="36302">MAAPRSVLIVGGTAGLGFHTTLRIAKEHPGLLVVIAARSSNNDVAGRINKSLGQTNVKYMPLDLADLDNVRDFARKWVTEKLPPIKALLLNAGGQYTGPLEKAPSGIEKTFAINHVGNAFVFFLLLPQLADNSRIVLTSSGTHDPEQETGGFPKPIFTTAQDAAYVPPAAATAGSSLRYYSTAKLCNVLFMYALHRRLQERKSSVAVTVMDPGLMPGTELARTRPKVVQWLWKHVMPHMLPVLRLLSGSSNIHTVAHSADNLARLALGPEFEGVSGKYFEGNTEIKSSKDSYDVAKQEDLWGWTVRFLTTGDATQEAQWRELRVLPAGVGGGFV</sequence>
<reference evidence="3" key="1">
    <citation type="journal article" date="2023" name="Mol. Phylogenet. Evol.">
        <title>Genome-scale phylogeny and comparative genomics of the fungal order Sordariales.</title>
        <authorList>
            <person name="Hensen N."/>
            <person name="Bonometti L."/>
            <person name="Westerberg I."/>
            <person name="Brannstrom I.O."/>
            <person name="Guillou S."/>
            <person name="Cros-Aarteil S."/>
            <person name="Calhoun S."/>
            <person name="Haridas S."/>
            <person name="Kuo A."/>
            <person name="Mondo S."/>
            <person name="Pangilinan J."/>
            <person name="Riley R."/>
            <person name="LaButti K."/>
            <person name="Andreopoulos B."/>
            <person name="Lipzen A."/>
            <person name="Chen C."/>
            <person name="Yan M."/>
            <person name="Daum C."/>
            <person name="Ng V."/>
            <person name="Clum A."/>
            <person name="Steindorff A."/>
            <person name="Ohm R.A."/>
            <person name="Martin F."/>
            <person name="Silar P."/>
            <person name="Natvig D.O."/>
            <person name="Lalanne C."/>
            <person name="Gautier V."/>
            <person name="Ament-Velasquez S.L."/>
            <person name="Kruys A."/>
            <person name="Hutchinson M.I."/>
            <person name="Powell A.J."/>
            <person name="Barry K."/>
            <person name="Miller A.N."/>
            <person name="Grigoriev I.V."/>
            <person name="Debuchy R."/>
            <person name="Gladieux P."/>
            <person name="Hiltunen Thoren M."/>
            <person name="Johannesson H."/>
        </authorList>
    </citation>
    <scope>NUCLEOTIDE SEQUENCE</scope>
    <source>
        <strain evidence="3">CBS 958.72</strain>
    </source>
</reference>
<comment type="caution">
    <text evidence="3">The sequence shown here is derived from an EMBL/GenBank/DDBJ whole genome shotgun (WGS) entry which is preliminary data.</text>
</comment>
<dbReference type="Proteomes" id="UP001287356">
    <property type="component" value="Unassembled WGS sequence"/>
</dbReference>
<accession>A0AAE0KJV3</accession>